<dbReference type="GO" id="GO:0046872">
    <property type="term" value="F:metal ion binding"/>
    <property type="evidence" value="ECO:0007669"/>
    <property type="project" value="UniProtKB-KW"/>
</dbReference>
<evidence type="ECO:0000313" key="9">
    <source>
        <dbReference type="EMBL" id="KAJ3476456.1"/>
    </source>
</evidence>
<dbReference type="SUPFAM" id="SSF53187">
    <property type="entry name" value="Zn-dependent exopeptidases"/>
    <property type="match status" value="1"/>
</dbReference>
<comment type="caution">
    <text evidence="9">The sequence shown here is derived from an EMBL/GenBank/DDBJ whole genome shotgun (WGS) entry which is preliminary data.</text>
</comment>
<dbReference type="PANTHER" id="PTHR12147">
    <property type="entry name" value="METALLOPEPTIDASE M28 FAMILY MEMBER"/>
    <property type="match status" value="1"/>
</dbReference>
<feature type="domain" description="Peptidase M28" evidence="8">
    <location>
        <begin position="265"/>
        <end position="449"/>
    </location>
</feature>
<dbReference type="EC" id="3.4.-.-" evidence="7"/>
<dbReference type="Pfam" id="PF04389">
    <property type="entry name" value="Peptidase_M28"/>
    <property type="match status" value="1"/>
</dbReference>
<accession>A0AAD5USA5</accession>
<reference evidence="9" key="1">
    <citation type="submission" date="2022-07" db="EMBL/GenBank/DDBJ databases">
        <title>Genome Sequence of Physisporinus lineatus.</title>
        <authorList>
            <person name="Buettner E."/>
        </authorList>
    </citation>
    <scope>NUCLEOTIDE SEQUENCE</scope>
    <source>
        <strain evidence="9">VT162</strain>
    </source>
</reference>
<keyword evidence="5 7" id="KW-0378">Hydrolase</keyword>
<comment type="similarity">
    <text evidence="2">Belongs to the peptidase M28 family. M28B subfamily.</text>
</comment>
<dbReference type="Proteomes" id="UP001212997">
    <property type="component" value="Unassembled WGS sequence"/>
</dbReference>
<evidence type="ECO:0000313" key="10">
    <source>
        <dbReference type="Proteomes" id="UP001212997"/>
    </source>
</evidence>
<evidence type="ECO:0000256" key="2">
    <source>
        <dbReference type="ARBA" id="ARBA00005634"/>
    </source>
</evidence>
<dbReference type="PANTHER" id="PTHR12147:SF26">
    <property type="entry name" value="PEPTIDASE M28 DOMAIN-CONTAINING PROTEIN"/>
    <property type="match status" value="1"/>
</dbReference>
<keyword evidence="4 7" id="KW-0479">Metal-binding</keyword>
<dbReference type="AlphaFoldDB" id="A0AAD5USA5"/>
<comment type="cofactor">
    <cofactor evidence="1">
        <name>Zn(2+)</name>
        <dbReference type="ChEBI" id="CHEBI:29105"/>
    </cofactor>
</comment>
<evidence type="ECO:0000256" key="4">
    <source>
        <dbReference type="ARBA" id="ARBA00022723"/>
    </source>
</evidence>
<protein>
    <recommendedName>
        <fullName evidence="7">Peptide hydrolase</fullName>
        <ecNumber evidence="7">3.4.-.-</ecNumber>
    </recommendedName>
</protein>
<evidence type="ECO:0000256" key="5">
    <source>
        <dbReference type="ARBA" id="ARBA00022801"/>
    </source>
</evidence>
<name>A0AAD5USA5_9APHY</name>
<evidence type="ECO:0000256" key="6">
    <source>
        <dbReference type="ARBA" id="ARBA00022833"/>
    </source>
</evidence>
<dbReference type="EMBL" id="JANAWD010000705">
    <property type="protein sequence ID" value="KAJ3476456.1"/>
    <property type="molecule type" value="Genomic_DNA"/>
</dbReference>
<dbReference type="InterPro" id="IPR045175">
    <property type="entry name" value="M28_fam"/>
</dbReference>
<evidence type="ECO:0000256" key="7">
    <source>
        <dbReference type="RuleBase" id="RU361240"/>
    </source>
</evidence>
<dbReference type="GO" id="GO:0008235">
    <property type="term" value="F:metalloexopeptidase activity"/>
    <property type="evidence" value="ECO:0007669"/>
    <property type="project" value="InterPro"/>
</dbReference>
<keyword evidence="10" id="KW-1185">Reference proteome</keyword>
<evidence type="ECO:0000259" key="8">
    <source>
        <dbReference type="Pfam" id="PF04389"/>
    </source>
</evidence>
<sequence length="481" mass="52199">MLLPPPSAALIPLFIIASYNPLNVYQDAAICSDSYYGAVGNSNFFWVDRQGPCLKYLLSHDPQFTSIHPLRLLEHRSGTSLFWLEREAVDESLSLSAKDELFEYLVELEGLNAPSLSEGQQPLNTGVGSAIEVLLRGPDALLLRVDLQRTPILEVPPPRLWKAALISDSPVPFTPVPSLAVDRVKQILSKVKFDPLVASVVNNISVPQLKNDIRFLTGEDGKSGIESRHSFSDGILVAAEWLKARMEDTGATCELKPFLSGFGPNIICTYAASTKTSETVLLSAHYDSRGSFGSTRAPGADDDGSGTVSILGIARTIARRRVKFRTNVQLCLFAGEEQGLLGSRAYARELRAAGANLTLMVQADMLAYRAPGEPPQLGLPDIIGSPEVTQLVANVSAIYSPELSVGFTPACCSDHQSFHEQGFPATQVFERAGPIADPMYHNSGDLSDREGYDFGQLKSIGKVQFATLLHAAGFFIEEDDE</sequence>
<keyword evidence="3 7" id="KW-0645">Protease</keyword>
<evidence type="ECO:0000256" key="1">
    <source>
        <dbReference type="ARBA" id="ARBA00001947"/>
    </source>
</evidence>
<evidence type="ECO:0000256" key="3">
    <source>
        <dbReference type="ARBA" id="ARBA00022670"/>
    </source>
</evidence>
<keyword evidence="6 7" id="KW-0862">Zinc</keyword>
<gene>
    <name evidence="9" type="ORF">NLI96_g11143</name>
</gene>
<dbReference type="Gene3D" id="3.40.630.10">
    <property type="entry name" value="Zn peptidases"/>
    <property type="match status" value="1"/>
</dbReference>
<dbReference type="GO" id="GO:0006508">
    <property type="term" value="P:proteolysis"/>
    <property type="evidence" value="ECO:0007669"/>
    <property type="project" value="UniProtKB-KW"/>
</dbReference>
<dbReference type="InterPro" id="IPR007484">
    <property type="entry name" value="Peptidase_M28"/>
</dbReference>
<proteinExistence type="inferred from homology"/>
<organism evidence="9 10">
    <name type="scientific">Meripilus lineatus</name>
    <dbReference type="NCBI Taxonomy" id="2056292"/>
    <lineage>
        <taxon>Eukaryota</taxon>
        <taxon>Fungi</taxon>
        <taxon>Dikarya</taxon>
        <taxon>Basidiomycota</taxon>
        <taxon>Agaricomycotina</taxon>
        <taxon>Agaricomycetes</taxon>
        <taxon>Polyporales</taxon>
        <taxon>Meripilaceae</taxon>
        <taxon>Meripilus</taxon>
    </lineage>
</organism>